<keyword evidence="5" id="KW-0813">Transport</keyword>
<comment type="similarity">
    <text evidence="5">Belongs to the binding-protein-dependent transport system permease family.</text>
</comment>
<feature type="transmembrane region" description="Helical" evidence="5">
    <location>
        <begin position="153"/>
        <end position="173"/>
    </location>
</feature>
<evidence type="ECO:0000313" key="8">
    <source>
        <dbReference type="Proteomes" id="UP000250179"/>
    </source>
</evidence>
<feature type="transmembrane region" description="Helical" evidence="5">
    <location>
        <begin position="296"/>
        <end position="322"/>
    </location>
</feature>
<evidence type="ECO:0000259" key="6">
    <source>
        <dbReference type="PROSITE" id="PS50928"/>
    </source>
</evidence>
<dbReference type="RefSeq" id="WP_088858641.1">
    <property type="nucleotide sequence ID" value="NZ_CP014862.1"/>
</dbReference>
<evidence type="ECO:0000256" key="3">
    <source>
        <dbReference type="ARBA" id="ARBA00022989"/>
    </source>
</evidence>
<feature type="transmembrane region" description="Helical" evidence="5">
    <location>
        <begin position="250"/>
        <end position="276"/>
    </location>
</feature>
<evidence type="ECO:0000313" key="7">
    <source>
        <dbReference type="EMBL" id="ASJ03385.1"/>
    </source>
</evidence>
<dbReference type="CDD" id="cd06261">
    <property type="entry name" value="TM_PBP2"/>
    <property type="match status" value="1"/>
</dbReference>
<feature type="transmembrane region" description="Helical" evidence="5">
    <location>
        <begin position="193"/>
        <end position="214"/>
    </location>
</feature>
<dbReference type="SUPFAM" id="SSF161098">
    <property type="entry name" value="MetI-like"/>
    <property type="match status" value="1"/>
</dbReference>
<accession>A0A2Z2MFC5</accession>
<keyword evidence="4 5" id="KW-0472">Membrane</keyword>
<dbReference type="InterPro" id="IPR000515">
    <property type="entry name" value="MetI-like"/>
</dbReference>
<dbReference type="PANTHER" id="PTHR43376:SF1">
    <property type="entry name" value="OLIGOPEPTIDE TRANSPORT SYSTEM PERMEASE PROTEIN"/>
    <property type="match status" value="1"/>
</dbReference>
<dbReference type="EMBL" id="CP014862">
    <property type="protein sequence ID" value="ASJ03385.1"/>
    <property type="molecule type" value="Genomic_DNA"/>
</dbReference>
<dbReference type="AlphaFoldDB" id="A0A2Z2MFC5"/>
<dbReference type="PANTHER" id="PTHR43376">
    <property type="entry name" value="OLIGOPEPTIDE TRANSPORT SYSTEM PERMEASE PROTEIN"/>
    <property type="match status" value="1"/>
</dbReference>
<keyword evidence="2 5" id="KW-0812">Transmembrane</keyword>
<proteinExistence type="inferred from homology"/>
<feature type="transmembrane region" description="Helical" evidence="5">
    <location>
        <begin position="110"/>
        <end position="132"/>
    </location>
</feature>
<dbReference type="OrthoDB" id="44105at2157"/>
<organism evidence="7 8">
    <name type="scientific">Thermococcus profundus</name>
    <dbReference type="NCBI Taxonomy" id="49899"/>
    <lineage>
        <taxon>Archaea</taxon>
        <taxon>Methanobacteriati</taxon>
        <taxon>Methanobacteriota</taxon>
        <taxon>Thermococci</taxon>
        <taxon>Thermococcales</taxon>
        <taxon>Thermococcaceae</taxon>
        <taxon>Thermococcus</taxon>
    </lineage>
</organism>
<dbReference type="Gene3D" id="1.10.3720.10">
    <property type="entry name" value="MetI-like"/>
    <property type="match status" value="1"/>
</dbReference>
<feature type="domain" description="ABC transmembrane type-1" evidence="6">
    <location>
        <begin position="106"/>
        <end position="315"/>
    </location>
</feature>
<dbReference type="PROSITE" id="PS50928">
    <property type="entry name" value="ABC_TM1"/>
    <property type="match status" value="1"/>
</dbReference>
<name>A0A2Z2MFC5_THEPR</name>
<evidence type="ECO:0000256" key="5">
    <source>
        <dbReference type="RuleBase" id="RU363032"/>
    </source>
</evidence>
<dbReference type="Proteomes" id="UP000250179">
    <property type="component" value="Chromosome"/>
</dbReference>
<dbReference type="Pfam" id="PF00528">
    <property type="entry name" value="BPD_transp_1"/>
    <property type="match status" value="1"/>
</dbReference>
<dbReference type="GeneID" id="33320550"/>
<protein>
    <submittedName>
        <fullName evidence="7">Peptide ABC transporter permease</fullName>
    </submittedName>
</protein>
<evidence type="ECO:0000256" key="4">
    <source>
        <dbReference type="ARBA" id="ARBA00023136"/>
    </source>
</evidence>
<sequence length="333" mass="37720">MGFNEGFKKYLMRKTFVYLITFLFAVTLNWLLPRLMPGNPIEGMMAQAGSGGGVNDALMRFYERLYGLDQPLWKQFLNFWSSLFHGDLGYSILYRAPVWDIIKHALPYDIVILLPAILLSWLVGNWLGALAGKNKKYDRYAMPAFYFLASMPYFWFAMILVYTVGVSLGWLPYQGAYSPSMIPELSLDFIVDFLKHWILPFLGLFTVMIGSWAIGMRNMIIYELEADYVRYLEALGGSEKLLTKHAYRNAILPQVTGLALQLGLMVAGAIATEIVFNYPGIGVLIMNAALSQDYFLLQGAFLMVVVAVLLANFMIDIIYAFIDPRVRASYTEG</sequence>
<keyword evidence="3 5" id="KW-1133">Transmembrane helix</keyword>
<dbReference type="InterPro" id="IPR035906">
    <property type="entry name" value="MetI-like_sf"/>
</dbReference>
<evidence type="ECO:0000256" key="2">
    <source>
        <dbReference type="ARBA" id="ARBA00022692"/>
    </source>
</evidence>
<reference evidence="7 8" key="1">
    <citation type="submission" date="2016-03" db="EMBL/GenBank/DDBJ databases">
        <title>Complete genome sequence of Thermococcus profundus strain DT5432.</title>
        <authorList>
            <person name="Oger P.M."/>
        </authorList>
    </citation>
    <scope>NUCLEOTIDE SEQUENCE [LARGE SCALE GENOMIC DNA]</scope>
    <source>
        <strain evidence="7 8">DT 5432</strain>
    </source>
</reference>
<keyword evidence="8" id="KW-1185">Reference proteome</keyword>
<gene>
    <name evidence="7" type="ORF">A3L09_08995</name>
</gene>
<comment type="subcellular location">
    <subcellularLocation>
        <location evidence="5">Cell membrane</location>
        <topology evidence="5">Multi-pass membrane protein</topology>
    </subcellularLocation>
    <subcellularLocation>
        <location evidence="1">Membrane</location>
        <topology evidence="1">Multi-pass membrane protein</topology>
    </subcellularLocation>
</comment>
<feature type="transmembrane region" description="Helical" evidence="5">
    <location>
        <begin position="15"/>
        <end position="32"/>
    </location>
</feature>
<dbReference type="GO" id="GO:0005886">
    <property type="term" value="C:plasma membrane"/>
    <property type="evidence" value="ECO:0007669"/>
    <property type="project" value="UniProtKB-SubCell"/>
</dbReference>
<evidence type="ECO:0000256" key="1">
    <source>
        <dbReference type="ARBA" id="ARBA00004141"/>
    </source>
</evidence>
<dbReference type="GO" id="GO:0055085">
    <property type="term" value="P:transmembrane transport"/>
    <property type="evidence" value="ECO:0007669"/>
    <property type="project" value="InterPro"/>
</dbReference>
<dbReference type="KEGG" id="tprf:A3L09_08995"/>